<dbReference type="InterPro" id="IPR004841">
    <property type="entry name" value="AA-permease/SLC12A_dom"/>
</dbReference>
<proteinExistence type="predicted"/>
<organism evidence="7 8">
    <name type="scientific">Thraustotheca clavata</name>
    <dbReference type="NCBI Taxonomy" id="74557"/>
    <lineage>
        <taxon>Eukaryota</taxon>
        <taxon>Sar</taxon>
        <taxon>Stramenopiles</taxon>
        <taxon>Oomycota</taxon>
        <taxon>Saprolegniomycetes</taxon>
        <taxon>Saprolegniales</taxon>
        <taxon>Achlyaceae</taxon>
        <taxon>Thraustotheca</taxon>
    </lineage>
</organism>
<evidence type="ECO:0000256" key="5">
    <source>
        <dbReference type="SAM" id="Phobius"/>
    </source>
</evidence>
<feature type="transmembrane region" description="Helical" evidence="5">
    <location>
        <begin position="418"/>
        <end position="440"/>
    </location>
</feature>
<dbReference type="PANTHER" id="PTHR42770:SF7">
    <property type="entry name" value="MEMBRANE PROTEIN"/>
    <property type="match status" value="1"/>
</dbReference>
<dbReference type="InterPro" id="IPR050367">
    <property type="entry name" value="APC_superfamily"/>
</dbReference>
<dbReference type="Proteomes" id="UP000243217">
    <property type="component" value="Unassembled WGS sequence"/>
</dbReference>
<sequence>MSAEESHRFAKAPHLWALGVGAVVSGDFFGWQSGLTSGFWGLAINLLIVSALYILLSFSIAELCTSVPCGGGPYAFAHRAIGPTGAYFAGLAEALKVIVTCAVVSLCNFSTSDSGPLWWALFFVLFTILNVAGIALSFRVQLFATILSVVILIVFYIGAATKFSYDNYIASVNMEFTDGYKGMLNGFSFAMWFYLGIEELPLAVEETIDPGYSMPRGLFSSIATLFTLSFCTLFFNSGIAPGADKYFASTSPLLDGYKSVFGDNSTTSGFSWLLIVGLLASFHSFIFCMGRLLFAMARDGFLPSILKRVHPKNHTPYAALIIGSAFALILAIWYCIILHYAIGDVRLGSVMINLALTGALISYSFQLISFIRLRLNEPELLRPYRSPFGIPGAIVCLILCAYAIFSIIYQGAVSPDDFLVAVYIAVVYFILGAILFFTYIKKNIVPLTVATPGNLNKEFLENEHVSLYCEGPHEETPLITA</sequence>
<feature type="transmembrane region" description="Helical" evidence="5">
    <location>
        <begin position="388"/>
        <end position="412"/>
    </location>
</feature>
<dbReference type="Pfam" id="PF00324">
    <property type="entry name" value="AA_permease"/>
    <property type="match status" value="1"/>
</dbReference>
<dbReference type="PANTHER" id="PTHR42770">
    <property type="entry name" value="AMINO ACID TRANSPORTER-RELATED"/>
    <property type="match status" value="1"/>
</dbReference>
<dbReference type="OrthoDB" id="3900342at2759"/>
<dbReference type="AlphaFoldDB" id="A0A1V9ZDG7"/>
<evidence type="ECO:0000256" key="1">
    <source>
        <dbReference type="ARBA" id="ARBA00004141"/>
    </source>
</evidence>
<dbReference type="PIRSF" id="PIRSF006060">
    <property type="entry name" value="AA_transporter"/>
    <property type="match status" value="1"/>
</dbReference>
<dbReference type="GO" id="GO:0055085">
    <property type="term" value="P:transmembrane transport"/>
    <property type="evidence" value="ECO:0007669"/>
    <property type="project" value="InterPro"/>
</dbReference>
<comment type="caution">
    <text evidence="7">The sequence shown here is derived from an EMBL/GenBank/DDBJ whole genome shotgun (WGS) entry which is preliminary data.</text>
</comment>
<feature type="transmembrane region" description="Helical" evidence="5">
    <location>
        <begin position="37"/>
        <end position="56"/>
    </location>
</feature>
<keyword evidence="3 5" id="KW-1133">Transmembrane helix</keyword>
<keyword evidence="8" id="KW-1185">Reference proteome</keyword>
<evidence type="ECO:0000256" key="4">
    <source>
        <dbReference type="ARBA" id="ARBA00023136"/>
    </source>
</evidence>
<feature type="domain" description="Amino acid permease/ SLC12A" evidence="6">
    <location>
        <begin position="25"/>
        <end position="441"/>
    </location>
</feature>
<reference evidence="7 8" key="1">
    <citation type="journal article" date="2014" name="Genome Biol. Evol.">
        <title>The secreted proteins of Achlya hypogyna and Thraustotheca clavata identify the ancestral oomycete secretome and reveal gene acquisitions by horizontal gene transfer.</title>
        <authorList>
            <person name="Misner I."/>
            <person name="Blouin N."/>
            <person name="Leonard G."/>
            <person name="Richards T.A."/>
            <person name="Lane C.E."/>
        </authorList>
    </citation>
    <scope>NUCLEOTIDE SEQUENCE [LARGE SCALE GENOMIC DNA]</scope>
    <source>
        <strain evidence="7 8">ATCC 34112</strain>
    </source>
</reference>
<feature type="transmembrane region" description="Helical" evidence="5">
    <location>
        <begin position="12"/>
        <end position="31"/>
    </location>
</feature>
<accession>A0A1V9ZDG7</accession>
<dbReference type="EMBL" id="JNBS01001992">
    <property type="protein sequence ID" value="OQR96026.1"/>
    <property type="molecule type" value="Genomic_DNA"/>
</dbReference>
<feature type="transmembrane region" description="Helical" evidence="5">
    <location>
        <begin position="86"/>
        <end position="111"/>
    </location>
</feature>
<evidence type="ECO:0000313" key="7">
    <source>
        <dbReference type="EMBL" id="OQR96026.1"/>
    </source>
</evidence>
<evidence type="ECO:0000256" key="2">
    <source>
        <dbReference type="ARBA" id="ARBA00022692"/>
    </source>
</evidence>
<feature type="transmembrane region" description="Helical" evidence="5">
    <location>
        <begin position="270"/>
        <end position="296"/>
    </location>
</feature>
<dbReference type="STRING" id="74557.A0A1V9ZDG7"/>
<keyword evidence="4 5" id="KW-0472">Membrane</keyword>
<comment type="subcellular location">
    <subcellularLocation>
        <location evidence="1">Membrane</location>
        <topology evidence="1">Multi-pass membrane protein</topology>
    </subcellularLocation>
</comment>
<dbReference type="Gene3D" id="1.20.1740.10">
    <property type="entry name" value="Amino acid/polyamine transporter I"/>
    <property type="match status" value="1"/>
</dbReference>
<feature type="transmembrane region" description="Helical" evidence="5">
    <location>
        <begin position="117"/>
        <end position="135"/>
    </location>
</feature>
<feature type="transmembrane region" description="Helical" evidence="5">
    <location>
        <begin position="179"/>
        <end position="197"/>
    </location>
</feature>
<dbReference type="GO" id="GO:0016020">
    <property type="term" value="C:membrane"/>
    <property type="evidence" value="ECO:0007669"/>
    <property type="project" value="UniProtKB-SubCell"/>
</dbReference>
<feature type="transmembrane region" description="Helical" evidence="5">
    <location>
        <begin position="142"/>
        <end position="159"/>
    </location>
</feature>
<feature type="transmembrane region" description="Helical" evidence="5">
    <location>
        <begin position="348"/>
        <end position="368"/>
    </location>
</feature>
<keyword evidence="2 5" id="KW-0812">Transmembrane</keyword>
<feature type="transmembrane region" description="Helical" evidence="5">
    <location>
        <begin position="218"/>
        <end position="239"/>
    </location>
</feature>
<evidence type="ECO:0000313" key="8">
    <source>
        <dbReference type="Proteomes" id="UP000243217"/>
    </source>
</evidence>
<feature type="transmembrane region" description="Helical" evidence="5">
    <location>
        <begin position="317"/>
        <end position="342"/>
    </location>
</feature>
<evidence type="ECO:0000259" key="6">
    <source>
        <dbReference type="Pfam" id="PF00324"/>
    </source>
</evidence>
<name>A0A1V9ZDG7_9STRA</name>
<evidence type="ECO:0000256" key="3">
    <source>
        <dbReference type="ARBA" id="ARBA00022989"/>
    </source>
</evidence>
<protein>
    <submittedName>
        <fullName evidence="7">Amino Acid-Polyamine-Organocation (APC) Family</fullName>
    </submittedName>
</protein>
<gene>
    <name evidence="7" type="ORF">THRCLA_07398</name>
</gene>